<keyword evidence="1" id="KW-0732">Signal</keyword>
<dbReference type="Proteomes" id="UP001317870">
    <property type="component" value="Chromosome"/>
</dbReference>
<dbReference type="Pfam" id="PF03995">
    <property type="entry name" value="Inhibitor_I36"/>
    <property type="match status" value="1"/>
</dbReference>
<name>A0ABM8CXT6_9NOCA</name>
<reference evidence="2 3" key="1">
    <citation type="submission" date="2022-11" db="EMBL/GenBank/DDBJ databases">
        <title>Genome Sequencing of Nocardia sp. ON39_IFM12276 and assembly.</title>
        <authorList>
            <person name="Shimojima M."/>
            <person name="Toyokawa M."/>
            <person name="Uesaka K."/>
        </authorList>
    </citation>
    <scope>NUCLEOTIDE SEQUENCE [LARGE SCALE GENOMIC DNA]</scope>
    <source>
        <strain evidence="2 3">IFM 12276</strain>
    </source>
</reference>
<accession>A0ABM8CXT6</accession>
<sequence>MSSLKLFRRLSVAAAATLAVAGYGAALAPAPASAAYDCPGGLFCGYDQRGGTGMFVQVDNNCLLHDIGNEGLGDRLSSYWNRTGKTVGVYNWTGQEWQLLVSVPDNSKGNVPAGGDNKADALWVCH</sequence>
<evidence type="ECO:0000313" key="2">
    <source>
        <dbReference type="EMBL" id="BDT99819.1"/>
    </source>
</evidence>
<protein>
    <recommendedName>
        <fullName evidence="4">Peptidase inhibitor family I36</fullName>
    </recommendedName>
</protein>
<evidence type="ECO:0000256" key="1">
    <source>
        <dbReference type="SAM" id="SignalP"/>
    </source>
</evidence>
<evidence type="ECO:0008006" key="4">
    <source>
        <dbReference type="Google" id="ProtNLM"/>
    </source>
</evidence>
<gene>
    <name evidence="2" type="ORF">IFM12276_28480</name>
</gene>
<keyword evidence="3" id="KW-1185">Reference proteome</keyword>
<dbReference type="EMBL" id="AP026978">
    <property type="protein sequence ID" value="BDT99819.1"/>
    <property type="molecule type" value="Genomic_DNA"/>
</dbReference>
<organism evidence="2 3">
    <name type="scientific">Nocardia sputorum</name>
    <dbReference type="NCBI Taxonomy" id="2984338"/>
    <lineage>
        <taxon>Bacteria</taxon>
        <taxon>Bacillati</taxon>
        <taxon>Actinomycetota</taxon>
        <taxon>Actinomycetes</taxon>
        <taxon>Mycobacteriales</taxon>
        <taxon>Nocardiaceae</taxon>
        <taxon>Nocardia</taxon>
    </lineage>
</organism>
<dbReference type="RefSeq" id="WP_281880012.1">
    <property type="nucleotide sequence ID" value="NZ_AP026978.1"/>
</dbReference>
<feature type="signal peptide" evidence="1">
    <location>
        <begin position="1"/>
        <end position="34"/>
    </location>
</feature>
<proteinExistence type="predicted"/>
<evidence type="ECO:0000313" key="3">
    <source>
        <dbReference type="Proteomes" id="UP001317870"/>
    </source>
</evidence>
<feature type="chain" id="PRO_5045314799" description="Peptidase inhibitor family I36" evidence="1">
    <location>
        <begin position="35"/>
        <end position="126"/>
    </location>
</feature>